<dbReference type="InterPro" id="IPR002781">
    <property type="entry name" value="TM_pro_TauE-like"/>
</dbReference>
<dbReference type="Pfam" id="PF01925">
    <property type="entry name" value="TauE"/>
    <property type="match status" value="1"/>
</dbReference>
<keyword evidence="5 6" id="KW-0472">Membrane</keyword>
<keyword evidence="4 6" id="KW-1133">Transmembrane helix</keyword>
<comment type="subcellular location">
    <subcellularLocation>
        <location evidence="6">Cell membrane</location>
        <topology evidence="6">Multi-pass membrane protein</topology>
    </subcellularLocation>
    <subcellularLocation>
        <location evidence="1">Membrane</location>
        <topology evidence="1">Multi-pass membrane protein</topology>
    </subcellularLocation>
</comment>
<keyword evidence="3 6" id="KW-0812">Transmembrane</keyword>
<dbReference type="GO" id="GO:0005886">
    <property type="term" value="C:plasma membrane"/>
    <property type="evidence" value="ECO:0007669"/>
    <property type="project" value="UniProtKB-SubCell"/>
</dbReference>
<dbReference type="PANTHER" id="PTHR43701">
    <property type="entry name" value="MEMBRANE TRANSPORTER PROTEIN MJ0441-RELATED"/>
    <property type="match status" value="1"/>
</dbReference>
<dbReference type="EMBL" id="JABAGD010000017">
    <property type="protein sequence ID" value="NMF05251.1"/>
    <property type="molecule type" value="Genomic_DNA"/>
</dbReference>
<dbReference type="InterPro" id="IPR051598">
    <property type="entry name" value="TSUP/Inactive_protease-like"/>
</dbReference>
<protein>
    <recommendedName>
        <fullName evidence="6">Probable membrane transporter protein</fullName>
    </recommendedName>
</protein>
<evidence type="ECO:0000256" key="4">
    <source>
        <dbReference type="ARBA" id="ARBA00022989"/>
    </source>
</evidence>
<dbReference type="PANTHER" id="PTHR43701:SF2">
    <property type="entry name" value="MEMBRANE TRANSPORTER PROTEIN YJNA-RELATED"/>
    <property type="match status" value="1"/>
</dbReference>
<feature type="transmembrane region" description="Helical" evidence="6">
    <location>
        <begin position="46"/>
        <end position="63"/>
    </location>
</feature>
<sequence length="119" mass="12208">MKNEIKSILVGIAGGIGAGLIGIGGGIIMVPCMVSLVGVPQHKAHATSLVAITPLAFISAIVYNNYGNLNIYLACLLSVGGVIGAYIGASLMPHVNKFVLRRLLAILCIAMAIKMGGSF</sequence>
<evidence type="ECO:0000256" key="6">
    <source>
        <dbReference type="RuleBase" id="RU363041"/>
    </source>
</evidence>
<accession>A0A7X9XPS0</accession>
<dbReference type="RefSeq" id="WP_168981949.1">
    <property type="nucleotide sequence ID" value="NZ_JABAGD010000017.1"/>
</dbReference>
<organism evidence="7 8">
    <name type="scientific">Clostridium beijerinckii</name>
    <name type="common">Clostridium MP</name>
    <dbReference type="NCBI Taxonomy" id="1520"/>
    <lineage>
        <taxon>Bacteria</taxon>
        <taxon>Bacillati</taxon>
        <taxon>Bacillota</taxon>
        <taxon>Clostridia</taxon>
        <taxon>Eubacteriales</taxon>
        <taxon>Clostridiaceae</taxon>
        <taxon>Clostridium</taxon>
    </lineage>
</organism>
<gene>
    <name evidence="7" type="ORF">HF849_10905</name>
</gene>
<evidence type="ECO:0000256" key="3">
    <source>
        <dbReference type="ARBA" id="ARBA00022692"/>
    </source>
</evidence>
<proteinExistence type="inferred from homology"/>
<feature type="transmembrane region" description="Helical" evidence="6">
    <location>
        <begin position="69"/>
        <end position="87"/>
    </location>
</feature>
<evidence type="ECO:0000313" key="7">
    <source>
        <dbReference type="EMBL" id="NMF05251.1"/>
    </source>
</evidence>
<name>A0A7X9XPS0_CLOBE</name>
<evidence type="ECO:0000256" key="5">
    <source>
        <dbReference type="ARBA" id="ARBA00023136"/>
    </source>
</evidence>
<comment type="similarity">
    <text evidence="2 6">Belongs to the 4-toluene sulfonate uptake permease (TSUP) (TC 2.A.102) family.</text>
</comment>
<feature type="transmembrane region" description="Helical" evidence="6">
    <location>
        <begin position="12"/>
        <end position="39"/>
    </location>
</feature>
<comment type="caution">
    <text evidence="7">The sequence shown here is derived from an EMBL/GenBank/DDBJ whole genome shotgun (WGS) entry which is preliminary data.</text>
</comment>
<evidence type="ECO:0000256" key="1">
    <source>
        <dbReference type="ARBA" id="ARBA00004141"/>
    </source>
</evidence>
<keyword evidence="6" id="KW-1003">Cell membrane</keyword>
<dbReference type="Proteomes" id="UP000587880">
    <property type="component" value="Unassembled WGS sequence"/>
</dbReference>
<dbReference type="AlphaFoldDB" id="A0A7X9XPS0"/>
<reference evidence="7 8" key="1">
    <citation type="submission" date="2020-04" db="EMBL/GenBank/DDBJ databases">
        <authorList>
            <person name="Hitch T.C.A."/>
            <person name="Wylensek D."/>
            <person name="Clavel T."/>
        </authorList>
    </citation>
    <scope>NUCLEOTIDE SEQUENCE [LARGE SCALE GENOMIC DNA]</scope>
    <source>
        <strain evidence="7 8">WB01_NA02</strain>
    </source>
</reference>
<evidence type="ECO:0000256" key="2">
    <source>
        <dbReference type="ARBA" id="ARBA00009142"/>
    </source>
</evidence>
<evidence type="ECO:0000313" key="8">
    <source>
        <dbReference type="Proteomes" id="UP000587880"/>
    </source>
</evidence>